<dbReference type="GeneID" id="57778528"/>
<dbReference type="GO" id="GO:0003677">
    <property type="term" value="F:DNA binding"/>
    <property type="evidence" value="ECO:0007669"/>
    <property type="project" value="InterPro"/>
</dbReference>
<name>A0A291N2F2_SPHYA</name>
<reference evidence="2 3" key="1">
    <citation type="submission" date="2017-10" db="EMBL/GenBank/DDBJ databases">
        <title>Sphingobium yanoikuyae S72.</title>
        <authorList>
            <person name="Sanchez E."/>
            <person name="Bustos P."/>
            <person name="Mendoza P."/>
            <person name="Guo X."/>
            <person name="Mendoza A."/>
        </authorList>
    </citation>
    <scope>NUCLEOTIDE SEQUENCE [LARGE SCALE GENOMIC DNA]</scope>
    <source>
        <strain evidence="2 3">S72</strain>
    </source>
</reference>
<evidence type="ECO:0000313" key="3">
    <source>
        <dbReference type="Proteomes" id="UP000219422"/>
    </source>
</evidence>
<proteinExistence type="predicted"/>
<dbReference type="AlphaFoldDB" id="A0A291N2F2"/>
<dbReference type="GO" id="GO:0005694">
    <property type="term" value="C:chromosome"/>
    <property type="evidence" value="ECO:0007669"/>
    <property type="project" value="InterPro"/>
</dbReference>
<accession>A0A291N2F2</accession>
<protein>
    <recommendedName>
        <fullName evidence="1">Wadjet protein JetD C-terminal domain-containing protein</fullName>
    </recommendedName>
</protein>
<dbReference type="RefSeq" id="WP_097384416.1">
    <property type="nucleotide sequence ID" value="NZ_CP023741.1"/>
</dbReference>
<feature type="domain" description="Wadjet protein JetD C-terminal" evidence="1">
    <location>
        <begin position="243"/>
        <end position="388"/>
    </location>
</feature>
<dbReference type="Gene3D" id="3.40.1360.10">
    <property type="match status" value="1"/>
</dbReference>
<dbReference type="Proteomes" id="UP000219422">
    <property type="component" value="Chromosome"/>
</dbReference>
<dbReference type="KEGG" id="sya:A6768_16930"/>
<gene>
    <name evidence="2" type="ORF">A6768_16930</name>
</gene>
<evidence type="ECO:0000313" key="2">
    <source>
        <dbReference type="EMBL" id="ATI81512.1"/>
    </source>
</evidence>
<dbReference type="InterPro" id="IPR036078">
    <property type="entry name" value="Spo11/TopoVI_A_sf"/>
</dbReference>
<dbReference type="Pfam" id="PF09983">
    <property type="entry name" value="JetD_C"/>
    <property type="match status" value="1"/>
</dbReference>
<evidence type="ECO:0000259" key="1">
    <source>
        <dbReference type="Pfam" id="PF09983"/>
    </source>
</evidence>
<organism evidence="2 3">
    <name type="scientific">Sphingobium yanoikuyae</name>
    <name type="common">Sphingomonas yanoikuyae</name>
    <dbReference type="NCBI Taxonomy" id="13690"/>
    <lineage>
        <taxon>Bacteria</taxon>
        <taxon>Pseudomonadati</taxon>
        <taxon>Pseudomonadota</taxon>
        <taxon>Alphaproteobacteria</taxon>
        <taxon>Sphingomonadales</taxon>
        <taxon>Sphingomonadaceae</taxon>
        <taxon>Sphingobium</taxon>
    </lineage>
</organism>
<sequence length="406" mass="44418">MTKRRFSDVGRMIHDFLDRHEAQPHATNLLAYVDEEAFSSVEARDRFLQALKAAEATGGLRIKQTRDKADIAHVRLAEPTALYAHVGRRPARSDVDARLATIRARPGLSAQMIALLEQIAESWTRGVGCFGLAPHDVTGLADALELVQALAVRMNEGDAGLIDYRSFSRSAGTDSKALERLTPIVARLFAYLHPDHAPEGSLSPKHWLTGLGIVRMPQPLLLSGSLILGDQSLPRLSYYGIPPEQADSVALTGPVAYVLTIENYVSFVRHVREINANLDALIIYTGGFPSHAHLQQIVRLAAAADAPLFHWGDMDGGGIRIFRHLEKALTDHGLRLHPHLMDSATLTAQGVPRAMALRKADAPPVDSAIHPLWEALANCELMLEQESLAPHHPDLCTALGRSDPKR</sequence>
<dbReference type="InterPro" id="IPR024534">
    <property type="entry name" value="JetD_C"/>
</dbReference>
<dbReference type="EMBL" id="CP023741">
    <property type="protein sequence ID" value="ATI81512.1"/>
    <property type="molecule type" value="Genomic_DNA"/>
</dbReference>
<dbReference type="SUPFAM" id="SSF56726">
    <property type="entry name" value="DNA topoisomerase IV, alpha subunit"/>
    <property type="match status" value="1"/>
</dbReference>